<evidence type="ECO:0000313" key="1">
    <source>
        <dbReference type="EMBL" id="RCX04876.1"/>
    </source>
</evidence>
<dbReference type="Pfam" id="PF02620">
    <property type="entry name" value="YceD"/>
    <property type="match status" value="1"/>
</dbReference>
<reference evidence="1 2" key="1">
    <citation type="submission" date="2018-07" db="EMBL/GenBank/DDBJ databases">
        <title>Genomic Encyclopedia of Type Strains, Phase IV (KMG-IV): sequencing the most valuable type-strain genomes for metagenomic binning, comparative biology and taxonomic classification.</title>
        <authorList>
            <person name="Goeker M."/>
        </authorList>
    </citation>
    <scope>NUCLEOTIDE SEQUENCE [LARGE SCALE GENOMIC DNA]</scope>
    <source>
        <strain evidence="1 2">DSM 21410</strain>
    </source>
</reference>
<organism evidence="1 2">
    <name type="scientific">Schleiferia thermophila</name>
    <dbReference type="NCBI Taxonomy" id="884107"/>
    <lineage>
        <taxon>Bacteria</taxon>
        <taxon>Pseudomonadati</taxon>
        <taxon>Bacteroidota</taxon>
        <taxon>Flavobacteriia</taxon>
        <taxon>Flavobacteriales</taxon>
        <taxon>Schleiferiaceae</taxon>
        <taxon>Schleiferia</taxon>
    </lineage>
</organism>
<dbReference type="EMBL" id="QPJS01000001">
    <property type="protein sequence ID" value="RCX04876.1"/>
    <property type="molecule type" value="Genomic_DNA"/>
</dbReference>
<keyword evidence="2" id="KW-1185">Reference proteome</keyword>
<proteinExistence type="predicted"/>
<gene>
    <name evidence="1" type="ORF">DES35_101146</name>
</gene>
<name>A0A369A995_9FLAO</name>
<dbReference type="InterPro" id="IPR003772">
    <property type="entry name" value="YceD"/>
</dbReference>
<accession>A0A369A995</accession>
<comment type="caution">
    <text evidence="1">The sequence shown here is derived from an EMBL/GenBank/DDBJ whole genome shotgun (WGS) entry which is preliminary data.</text>
</comment>
<dbReference type="AlphaFoldDB" id="A0A369A995"/>
<evidence type="ECO:0000313" key="2">
    <source>
        <dbReference type="Proteomes" id="UP000253517"/>
    </source>
</evidence>
<protein>
    <submittedName>
        <fullName evidence="1">Uncharacterized metal-binding protein YceD (DUF177 family)</fullName>
    </submittedName>
</protein>
<sequence length="187" mass="21850">MRKDERWLREFDIPFVGMKLGVHQFEYDLTDDFFSHYPEQEFRNPRLKSLVNFEKKTNMLLIDFKVSGVVEVDCDISTEPFDLEINGVWHLIVKFGVENTPEEDGVMTLKHEEHTINISQFIYETAVLAVPLQKIHPGVKDGSLDNEVLRRLAELRVETLPGEPQAEPDNAHDPRWDKLKDLYNKLN</sequence>
<dbReference type="Proteomes" id="UP000253517">
    <property type="component" value="Unassembled WGS sequence"/>
</dbReference>